<keyword evidence="2 5" id="KW-0812">Transmembrane</keyword>
<evidence type="ECO:0000256" key="3">
    <source>
        <dbReference type="ARBA" id="ARBA00022989"/>
    </source>
</evidence>
<evidence type="ECO:0000313" key="7">
    <source>
        <dbReference type="EMBL" id="AKI97711.1"/>
    </source>
</evidence>
<keyword evidence="3 5" id="KW-1133">Transmembrane helix</keyword>
<evidence type="ECO:0000256" key="2">
    <source>
        <dbReference type="ARBA" id="ARBA00022692"/>
    </source>
</evidence>
<dbReference type="AlphaFoldDB" id="A0A0G2ZC94"/>
<accession>A0A0G2ZC94</accession>
<dbReference type="InterPro" id="IPR000412">
    <property type="entry name" value="ABC_2_transport"/>
</dbReference>
<dbReference type="PRINTS" id="PR00164">
    <property type="entry name" value="ABC2TRNSPORT"/>
</dbReference>
<feature type="transmembrane region" description="Helical" evidence="5">
    <location>
        <begin position="160"/>
        <end position="185"/>
    </location>
</feature>
<proteinExistence type="inferred from homology"/>
<dbReference type="PATRIC" id="fig|1330330.3.peg.1551"/>
<comment type="subcellular location">
    <subcellularLocation>
        <location evidence="5">Cell membrane</location>
        <topology evidence="5">Multi-pass membrane protein</topology>
    </subcellularLocation>
    <subcellularLocation>
        <location evidence="1">Membrane</location>
        <topology evidence="1">Multi-pass membrane protein</topology>
    </subcellularLocation>
</comment>
<protein>
    <recommendedName>
        <fullName evidence="5">Transport permease protein</fullName>
    </recommendedName>
</protein>
<dbReference type="PROSITE" id="PS51012">
    <property type="entry name" value="ABC_TM2"/>
    <property type="match status" value="1"/>
</dbReference>
<feature type="transmembrane region" description="Helical" evidence="5">
    <location>
        <begin position="219"/>
        <end position="236"/>
    </location>
</feature>
<dbReference type="PANTHER" id="PTHR43027">
    <property type="entry name" value="DOXORUBICIN RESISTANCE ABC TRANSPORTER PERMEASE PROTEIN DRRC-RELATED"/>
    <property type="match status" value="1"/>
</dbReference>
<feature type="transmembrane region" description="Helical" evidence="5">
    <location>
        <begin position="275"/>
        <end position="294"/>
    </location>
</feature>
<dbReference type="InterPro" id="IPR047817">
    <property type="entry name" value="ABC2_TM_bact-type"/>
</dbReference>
<dbReference type="EMBL" id="CP011232">
    <property type="protein sequence ID" value="AKI97711.1"/>
    <property type="molecule type" value="Genomic_DNA"/>
</dbReference>
<dbReference type="Gene3D" id="3.40.1710.10">
    <property type="entry name" value="abc type-2 transporter like domain"/>
    <property type="match status" value="1"/>
</dbReference>
<dbReference type="InterPro" id="IPR052902">
    <property type="entry name" value="ABC-2_transporter"/>
</dbReference>
<dbReference type="GO" id="GO:0140359">
    <property type="term" value="F:ABC-type transporter activity"/>
    <property type="evidence" value="ECO:0007669"/>
    <property type="project" value="InterPro"/>
</dbReference>
<dbReference type="STRING" id="1330330.IX53_07660"/>
<evidence type="ECO:0000259" key="6">
    <source>
        <dbReference type="PROSITE" id="PS51012"/>
    </source>
</evidence>
<evidence type="ECO:0000256" key="1">
    <source>
        <dbReference type="ARBA" id="ARBA00004141"/>
    </source>
</evidence>
<comment type="similarity">
    <text evidence="5">Belongs to the ABC-2 integral membrane protein family.</text>
</comment>
<evidence type="ECO:0000256" key="5">
    <source>
        <dbReference type="RuleBase" id="RU361157"/>
    </source>
</evidence>
<dbReference type="Proteomes" id="UP000035159">
    <property type="component" value="Chromosome"/>
</dbReference>
<dbReference type="PANTHER" id="PTHR43027:SF1">
    <property type="entry name" value="DOXORUBICIN RESISTANCE ABC TRANSPORTER PERMEASE PROTEIN DRRC-RELATED"/>
    <property type="match status" value="1"/>
</dbReference>
<feature type="domain" description="ABC transmembrane type-2" evidence="6">
    <location>
        <begin position="112"/>
        <end position="355"/>
    </location>
</feature>
<organism evidence="7 8">
    <name type="scientific">Kosmotoga pacifica</name>
    <dbReference type="NCBI Taxonomy" id="1330330"/>
    <lineage>
        <taxon>Bacteria</taxon>
        <taxon>Thermotogati</taxon>
        <taxon>Thermotogota</taxon>
        <taxon>Thermotogae</taxon>
        <taxon>Kosmotogales</taxon>
        <taxon>Kosmotogaceae</taxon>
        <taxon>Kosmotoga</taxon>
    </lineage>
</organism>
<dbReference type="InterPro" id="IPR013525">
    <property type="entry name" value="ABC2_TM"/>
</dbReference>
<keyword evidence="5" id="KW-0813">Transport</keyword>
<keyword evidence="5" id="KW-1003">Cell membrane</keyword>
<dbReference type="KEGG" id="kpf:IX53_07660"/>
<feature type="transmembrane region" description="Helical" evidence="5">
    <location>
        <begin position="334"/>
        <end position="353"/>
    </location>
</feature>
<feature type="transmembrane region" description="Helical" evidence="5">
    <location>
        <begin position="242"/>
        <end position="263"/>
    </location>
</feature>
<sequence length="358" mass="38869">MKYALLIAIKDLKYFFRSRIAIFAFLIMPIFMMLMTGYIFPKIQAGTNVKVVIYSQDSGFRKLMESKGLDNFFFVDSEEELRQALLDEKADVAMVIPEGFLSAMLRKEEIKVRLIPSPSNPQIAMAAAQGITTSIGSSMGSIGGKFTLEMENPGGGEFNYYSFMAPGIMAMVAIMSVVNGLAAAITTEKERGTLDGILTTPIPRYSVVLGKTLAQSIRGILQAIIILLIAILLFGATVQGSILLALFVLVLGIMSFIGVGIIVTASAPDQETSQMMLTTLMFPMMFLSGVFFPVNQMPSFMQSLSKFFPLTYAADALRKVMILGGTLSNISGDVIVLLIFSVITLSLAVPLFGKLTTT</sequence>
<dbReference type="Pfam" id="PF12698">
    <property type="entry name" value="ABC2_membrane_3"/>
    <property type="match status" value="1"/>
</dbReference>
<feature type="transmembrane region" description="Helical" evidence="5">
    <location>
        <begin position="20"/>
        <end position="40"/>
    </location>
</feature>
<dbReference type="RefSeq" id="WP_047754846.1">
    <property type="nucleotide sequence ID" value="NZ_CAJUHA010000017.1"/>
</dbReference>
<evidence type="ECO:0000313" key="8">
    <source>
        <dbReference type="Proteomes" id="UP000035159"/>
    </source>
</evidence>
<reference evidence="7 8" key="1">
    <citation type="submission" date="2015-04" db="EMBL/GenBank/DDBJ databases">
        <title>Complete Genome Sequence of Kosmotoga pacifica SLHLJ1.</title>
        <authorList>
            <person name="Jiang L.J."/>
            <person name="Shao Z.Z."/>
            <person name="Jebbar M."/>
        </authorList>
    </citation>
    <scope>NUCLEOTIDE SEQUENCE [LARGE SCALE GENOMIC DNA]</scope>
    <source>
        <strain evidence="7 8">SLHLJ1</strain>
    </source>
</reference>
<gene>
    <name evidence="7" type="ORF">IX53_07660</name>
</gene>
<name>A0A0G2ZC94_9BACT</name>
<keyword evidence="8" id="KW-1185">Reference proteome</keyword>
<dbReference type="GO" id="GO:0043190">
    <property type="term" value="C:ATP-binding cassette (ABC) transporter complex"/>
    <property type="evidence" value="ECO:0007669"/>
    <property type="project" value="InterPro"/>
</dbReference>
<keyword evidence="4 5" id="KW-0472">Membrane</keyword>
<dbReference type="OrthoDB" id="111284at2"/>
<evidence type="ECO:0000256" key="4">
    <source>
        <dbReference type="ARBA" id="ARBA00023136"/>
    </source>
</evidence>